<dbReference type="Proteomes" id="UP001154282">
    <property type="component" value="Unassembled WGS sequence"/>
</dbReference>
<keyword evidence="3" id="KW-1185">Reference proteome</keyword>
<feature type="compositionally biased region" description="Basic and acidic residues" evidence="1">
    <location>
        <begin position="19"/>
        <end position="28"/>
    </location>
</feature>
<sequence>METGASNCRETSRTSDGGEGNRRLEKTKPSSLLRPSSLHLPSGVVDYSLIKATEFIAKGWNALKEEEVDRVIDYCELNDHRPIPHLRTAKENFELALEADNSNTYARYWLSKLHLKYLFLVLVKLCESIPFSFVTRVVNCELRMTWFNQINKLCFIWRRLWTRKMLLQLYSVFHRASEKGHAGAAIAYGSLLLRGRQQLSKQNPVDKIINLKACMNFLEEPKISNEAKDLIGHLLCDVHTRLGTRGVEELKDMQYTRECCDSLLSAAAMTLHVPTGAQSKAEVRRWQRRATGTVSDAKPGVGAHFSETTGLCVKLPTESFSS</sequence>
<reference evidence="2" key="1">
    <citation type="submission" date="2022-08" db="EMBL/GenBank/DDBJ databases">
        <authorList>
            <person name="Gutierrez-Valencia J."/>
        </authorList>
    </citation>
    <scope>NUCLEOTIDE SEQUENCE</scope>
</reference>
<dbReference type="EMBL" id="CAMGYJ010000004">
    <property type="protein sequence ID" value="CAI0400387.1"/>
    <property type="molecule type" value="Genomic_DNA"/>
</dbReference>
<gene>
    <name evidence="2" type="ORF">LITE_LOCUS10732</name>
</gene>
<protein>
    <submittedName>
        <fullName evidence="2">Uncharacterized protein</fullName>
    </submittedName>
</protein>
<evidence type="ECO:0000313" key="3">
    <source>
        <dbReference type="Proteomes" id="UP001154282"/>
    </source>
</evidence>
<feature type="region of interest" description="Disordered" evidence="1">
    <location>
        <begin position="1"/>
        <end position="28"/>
    </location>
</feature>
<proteinExistence type="predicted"/>
<dbReference type="Gene3D" id="1.10.510.10">
    <property type="entry name" value="Transferase(Phosphotransferase) domain 1"/>
    <property type="match status" value="1"/>
</dbReference>
<organism evidence="2 3">
    <name type="scientific">Linum tenue</name>
    <dbReference type="NCBI Taxonomy" id="586396"/>
    <lineage>
        <taxon>Eukaryota</taxon>
        <taxon>Viridiplantae</taxon>
        <taxon>Streptophyta</taxon>
        <taxon>Embryophyta</taxon>
        <taxon>Tracheophyta</taxon>
        <taxon>Spermatophyta</taxon>
        <taxon>Magnoliopsida</taxon>
        <taxon>eudicotyledons</taxon>
        <taxon>Gunneridae</taxon>
        <taxon>Pentapetalae</taxon>
        <taxon>rosids</taxon>
        <taxon>fabids</taxon>
        <taxon>Malpighiales</taxon>
        <taxon>Linaceae</taxon>
        <taxon>Linum</taxon>
    </lineage>
</organism>
<dbReference type="AlphaFoldDB" id="A0AAV0ISE8"/>
<dbReference type="PANTHER" id="PTHR45500">
    <property type="entry name" value="OS02G0202600 PROTEIN"/>
    <property type="match status" value="1"/>
</dbReference>
<evidence type="ECO:0000313" key="2">
    <source>
        <dbReference type="EMBL" id="CAI0400387.1"/>
    </source>
</evidence>
<name>A0AAV0ISE8_9ROSI</name>
<accession>A0AAV0ISE8</accession>
<comment type="caution">
    <text evidence="2">The sequence shown here is derived from an EMBL/GenBank/DDBJ whole genome shotgun (WGS) entry which is preliminary data.</text>
</comment>
<evidence type="ECO:0000256" key="1">
    <source>
        <dbReference type="SAM" id="MobiDB-lite"/>
    </source>
</evidence>
<dbReference type="PANTHER" id="PTHR45500:SF1">
    <property type="entry name" value="OS02G0202600 PROTEIN"/>
    <property type="match status" value="1"/>
</dbReference>